<accession>A0AAW2H911</accession>
<dbReference type="InterPro" id="IPR048261">
    <property type="entry name" value="SlpA/SlyD-like_ins_sf"/>
</dbReference>
<dbReference type="Gene3D" id="3.10.50.40">
    <property type="match status" value="1"/>
</dbReference>
<organism evidence="2">
    <name type="scientific">Menopon gallinae</name>
    <name type="common">poultry shaft louse</name>
    <dbReference type="NCBI Taxonomy" id="328185"/>
    <lineage>
        <taxon>Eukaryota</taxon>
        <taxon>Metazoa</taxon>
        <taxon>Ecdysozoa</taxon>
        <taxon>Arthropoda</taxon>
        <taxon>Hexapoda</taxon>
        <taxon>Insecta</taxon>
        <taxon>Pterygota</taxon>
        <taxon>Neoptera</taxon>
        <taxon>Paraneoptera</taxon>
        <taxon>Psocodea</taxon>
        <taxon>Troctomorpha</taxon>
        <taxon>Phthiraptera</taxon>
        <taxon>Amblycera</taxon>
        <taxon>Menoponidae</taxon>
        <taxon>Menopon</taxon>
    </lineage>
</organism>
<evidence type="ECO:0000259" key="1">
    <source>
        <dbReference type="Pfam" id="PF05193"/>
    </source>
</evidence>
<evidence type="ECO:0000313" key="2">
    <source>
        <dbReference type="EMBL" id="KAL0266212.1"/>
    </source>
</evidence>
<name>A0AAW2H911_9NEOP</name>
<dbReference type="Pfam" id="PF05193">
    <property type="entry name" value="Peptidase_M16_C"/>
    <property type="match status" value="1"/>
</dbReference>
<dbReference type="EMBL" id="JARGDH010000006">
    <property type="protein sequence ID" value="KAL0266212.1"/>
    <property type="molecule type" value="Genomic_DNA"/>
</dbReference>
<dbReference type="GO" id="GO:0003755">
    <property type="term" value="F:peptidyl-prolyl cis-trans isomerase activity"/>
    <property type="evidence" value="ECO:0007669"/>
    <property type="project" value="InterPro"/>
</dbReference>
<reference evidence="2" key="1">
    <citation type="journal article" date="2024" name="Gigascience">
        <title>Chromosome-level genome of the poultry shaft louse Menopon gallinae provides insight into the host-switching and adaptive evolution of parasitic lice.</title>
        <authorList>
            <person name="Xu Y."/>
            <person name="Ma L."/>
            <person name="Liu S."/>
            <person name="Liang Y."/>
            <person name="Liu Q."/>
            <person name="He Z."/>
            <person name="Tian L."/>
            <person name="Duan Y."/>
            <person name="Cai W."/>
            <person name="Li H."/>
            <person name="Song F."/>
        </authorList>
    </citation>
    <scope>NUCLEOTIDE SEQUENCE</scope>
    <source>
        <strain evidence="2">Cailab_2023a</strain>
    </source>
</reference>
<comment type="caution">
    <text evidence="2">The sequence shown here is derived from an EMBL/GenBank/DDBJ whole genome shotgun (WGS) entry which is preliminary data.</text>
</comment>
<sequence length="861" mass="99070">MILETGYLKYRGQVARHQNNFGGLGALDSGEKGASFASLEEGVRAHIQHLKAYACNQPLSQELVDPRFYLVKRGSGDALGALEKNILGAQAGDELSFVIKAQEAYGEYDFELLRILPRSSIKAKEPLKIGQQLSDEQGKVLKAGLTYWGPSEEDKQNTKLTLKRLTENLSELEKPYAKESFASFSDKEIKTANLLIYKREDTQEQVLNALSEKQLTKQVLFWLFDRRIKEFLDQTSPLPFQGALMGEDLMAGYLYRKPILANVFRLDLYQGREKEGLRAFFQEYERLLRFGFTQEEWKLCQQSLLEDAKIAYENKDKRSSQSLAQELSALSLEESSLFPSMEEAFKALKVFLAKTRLKTINEALTQVLRGEDCLYFYSYNPEANSCLSKQDVLALREELKKTNLVPYVFKKSSQLTGKSFREPSLLPKSELLSDSSAFSSWILDNGIRIYFKRNTQIPKTVSMRALARGLVDLDTPQQWKEMYLGAELVNQSGWGELSRSQTKQFLLDKNLSLITTYSLQAREISGHFDWDSKEDFFQCLWSLVRLAKIDKSTLEEFKQNLKEELSKEQWDYKAPFRQAIRKALYANNPFSFDLAQIESTLAHLNLDRVLSFYKKQFDDLSNFSFIFVGDIEENEIIRLSAKYLGALEIKKENLSKSIKDYLPYSKGTYKRILNLDPEERATAFLSFTYNDLPLLNDLKEEELRLLIQALELAYSRLLLEEVREGLSGVYSINFLIINRLLENLASRGQVQVSYVSSPQKLDQVNKAVKKVLEKGQASAFNDETLDYVRKYLVKTYTKAYEENSYWLNYAIIQCLTKGDWKHSNIEDLIGIVEAKHLEELAKILIDWKALKEIYLLPKGKE</sequence>
<dbReference type="GO" id="GO:0046872">
    <property type="term" value="F:metal ion binding"/>
    <property type="evidence" value="ECO:0007669"/>
    <property type="project" value="InterPro"/>
</dbReference>
<dbReference type="InterPro" id="IPR046357">
    <property type="entry name" value="PPIase_dom_sf"/>
</dbReference>
<dbReference type="SUPFAM" id="SSF54534">
    <property type="entry name" value="FKBP-like"/>
    <property type="match status" value="1"/>
</dbReference>
<dbReference type="InterPro" id="IPR011249">
    <property type="entry name" value="Metalloenz_LuxS/M16"/>
</dbReference>
<dbReference type="SUPFAM" id="SSF63411">
    <property type="entry name" value="LuxS/MPP-like metallohydrolase"/>
    <property type="match status" value="2"/>
</dbReference>
<dbReference type="AlphaFoldDB" id="A0AAW2H911"/>
<feature type="domain" description="Peptidase M16 C-terminal" evidence="1">
    <location>
        <begin position="604"/>
        <end position="790"/>
    </location>
</feature>
<gene>
    <name evidence="2" type="ORF">PYX00_011930</name>
</gene>
<proteinExistence type="predicted"/>
<protein>
    <recommendedName>
        <fullName evidence="1">Peptidase M16 C-terminal domain-containing protein</fullName>
    </recommendedName>
</protein>
<dbReference type="Gene3D" id="2.40.10.330">
    <property type="match status" value="1"/>
</dbReference>
<dbReference type="Gene3D" id="3.30.830.10">
    <property type="entry name" value="Metalloenzyme, LuxS/M16 peptidase-like"/>
    <property type="match status" value="3"/>
</dbReference>
<dbReference type="InterPro" id="IPR007863">
    <property type="entry name" value="Peptidase_M16_C"/>
</dbReference>